<keyword evidence="3" id="KW-0285">Flavoprotein</keyword>
<dbReference type="InterPro" id="IPR023753">
    <property type="entry name" value="FAD/NAD-binding_dom"/>
</dbReference>
<dbReference type="PANTHER" id="PTHR43706:SF47">
    <property type="entry name" value="EXTERNAL NADH-UBIQUINONE OXIDOREDUCTASE 1, MITOCHONDRIAL-RELATED"/>
    <property type="match status" value="1"/>
</dbReference>
<evidence type="ECO:0000256" key="8">
    <source>
        <dbReference type="ARBA" id="ARBA00047599"/>
    </source>
</evidence>
<protein>
    <recommendedName>
        <fullName evidence="2">NADH:ubiquinone reductase (non-electrogenic)</fullName>
        <ecNumber evidence="2">1.6.5.9</ecNumber>
    </recommendedName>
</protein>
<feature type="domain" description="FAD/NAD(P)-binding" evidence="10">
    <location>
        <begin position="43"/>
        <end position="372"/>
    </location>
</feature>
<reference evidence="12 13" key="1">
    <citation type="journal article" date="2015" name="Genome Biol. Evol.">
        <title>Phylogenomic analyses indicate that early fungi evolved digesting cell walls of algal ancestors of land plants.</title>
        <authorList>
            <person name="Chang Y."/>
            <person name="Wang S."/>
            <person name="Sekimoto S."/>
            <person name="Aerts A.L."/>
            <person name="Choi C."/>
            <person name="Clum A."/>
            <person name="LaButti K.M."/>
            <person name="Lindquist E.A."/>
            <person name="Yee Ngan C."/>
            <person name="Ohm R.A."/>
            <person name="Salamov A.A."/>
            <person name="Grigoriev I.V."/>
            <person name="Spatafora J.W."/>
            <person name="Berbee M.L."/>
        </authorList>
    </citation>
    <scope>NUCLEOTIDE SEQUENCE [LARGE SCALE GENOMIC DNA]</scope>
    <source>
        <strain evidence="12 13">NRRL 28638</strain>
    </source>
</reference>
<evidence type="ECO:0000256" key="4">
    <source>
        <dbReference type="ARBA" id="ARBA00022827"/>
    </source>
</evidence>
<comment type="catalytic activity">
    <reaction evidence="9">
        <text>a ubiquinone + NADH + H(+) = a ubiquinol + NAD(+)</text>
        <dbReference type="Rhea" id="RHEA:23152"/>
        <dbReference type="Rhea" id="RHEA-COMP:9565"/>
        <dbReference type="Rhea" id="RHEA-COMP:9566"/>
        <dbReference type="ChEBI" id="CHEBI:15378"/>
        <dbReference type="ChEBI" id="CHEBI:16389"/>
        <dbReference type="ChEBI" id="CHEBI:17976"/>
        <dbReference type="ChEBI" id="CHEBI:57540"/>
        <dbReference type="ChEBI" id="CHEBI:57945"/>
    </reaction>
</comment>
<evidence type="ECO:0000259" key="10">
    <source>
        <dbReference type="Pfam" id="PF07992"/>
    </source>
</evidence>
<evidence type="ECO:0000256" key="7">
    <source>
        <dbReference type="ARBA" id="ARBA00023027"/>
    </source>
</evidence>
<organism evidence="12 13">
    <name type="scientific">Conidiobolus coronatus (strain ATCC 28846 / CBS 209.66 / NRRL 28638)</name>
    <name type="common">Delacroixia coronata</name>
    <dbReference type="NCBI Taxonomy" id="796925"/>
    <lineage>
        <taxon>Eukaryota</taxon>
        <taxon>Fungi</taxon>
        <taxon>Fungi incertae sedis</taxon>
        <taxon>Zoopagomycota</taxon>
        <taxon>Entomophthoromycotina</taxon>
        <taxon>Entomophthoromycetes</taxon>
        <taxon>Entomophthorales</taxon>
        <taxon>Ancylistaceae</taxon>
        <taxon>Conidiobolus</taxon>
    </lineage>
</organism>
<name>A0A137NY38_CONC2</name>
<dbReference type="SUPFAM" id="SSF51905">
    <property type="entry name" value="FAD/NAD(P)-binding domain"/>
    <property type="match status" value="2"/>
</dbReference>
<dbReference type="PANTHER" id="PTHR43706">
    <property type="entry name" value="NADH DEHYDROGENASE"/>
    <property type="match status" value="1"/>
</dbReference>
<evidence type="ECO:0000256" key="5">
    <source>
        <dbReference type="ARBA" id="ARBA00022946"/>
    </source>
</evidence>
<gene>
    <name evidence="12" type="ORF">CONCODRAFT_80041</name>
</gene>
<keyword evidence="7" id="KW-0520">NAD</keyword>
<dbReference type="InterPro" id="IPR036188">
    <property type="entry name" value="FAD/NAD-bd_sf"/>
</dbReference>
<dbReference type="Proteomes" id="UP000070444">
    <property type="component" value="Unassembled WGS sequence"/>
</dbReference>
<dbReference type="InterPro" id="IPR054585">
    <property type="entry name" value="NDH2-like_C"/>
</dbReference>
<dbReference type="OrthoDB" id="3244603at2759"/>
<dbReference type="InterPro" id="IPR045024">
    <property type="entry name" value="NDH-2"/>
</dbReference>
<evidence type="ECO:0000256" key="6">
    <source>
        <dbReference type="ARBA" id="ARBA00023002"/>
    </source>
</evidence>
<proteinExistence type="inferred from homology"/>
<evidence type="ECO:0000256" key="2">
    <source>
        <dbReference type="ARBA" id="ARBA00012637"/>
    </source>
</evidence>
<evidence type="ECO:0000256" key="1">
    <source>
        <dbReference type="ARBA" id="ARBA00005272"/>
    </source>
</evidence>
<dbReference type="AlphaFoldDB" id="A0A137NY38"/>
<keyword evidence="6" id="KW-0560">Oxidoreductase</keyword>
<dbReference type="Pfam" id="PF22366">
    <property type="entry name" value="NDH2_C"/>
    <property type="match status" value="1"/>
</dbReference>
<keyword evidence="5" id="KW-0809">Transit peptide</keyword>
<evidence type="ECO:0000259" key="11">
    <source>
        <dbReference type="Pfam" id="PF22366"/>
    </source>
</evidence>
<dbReference type="EC" id="1.6.5.9" evidence="2"/>
<evidence type="ECO:0000256" key="3">
    <source>
        <dbReference type="ARBA" id="ARBA00022630"/>
    </source>
</evidence>
<dbReference type="EMBL" id="KQ964620">
    <property type="protein sequence ID" value="KXN67667.1"/>
    <property type="molecule type" value="Genomic_DNA"/>
</dbReference>
<sequence length="479" mass="53473">MDYNRLSRLVLSKRLTPIKGNFVIKNSILRSYATTAQENNKKNLVILGTGWGSISLLKKLDTRDFNVTVVSPRNYFLFTPLLPSCTVGTLETRSIIEPIRYTTKRKPNNVRYVEANCDKIDFQNNNIHIHATSGINIEPLNKTIPYDYLVVGVGAETGTFGIPGVKEHACFLKEVPHAKVIRSKLSDCLELASFKNQSPEEQKRLLHMVVVGGGPTGVEYAAELHDYLKEDLAKWYPNLVDKFSITLIEAFDRLLPAFSTKLIDYTQTTFKKNNINVLTKSKVKSVDDKKVTVETEDGIKELDYGLLVWAAGNTHKDVVKNLISEMKDAQTNPKGLSVNDHLLVNGSNNIFALGDATATQYSATAQVASQQGKYLAKVLKNVGKYSELTPSDPQNVISQTLKNTKGFEYTHYGSLAYIGSEKAVADLKVMNYNAAFGGILTYLFWRSVYLSGLFSIRNMIMVCADWSKTIFYGRDISSD</sequence>
<dbReference type="OMA" id="RGIFQYR"/>
<dbReference type="Pfam" id="PF07992">
    <property type="entry name" value="Pyr_redox_2"/>
    <property type="match status" value="1"/>
</dbReference>
<comment type="similarity">
    <text evidence="1">Belongs to the NADH dehydrogenase family.</text>
</comment>
<dbReference type="GO" id="GO:0050136">
    <property type="term" value="F:NADH dehydrogenase (quinone) (non-electrogenic) activity"/>
    <property type="evidence" value="ECO:0007669"/>
    <property type="project" value="UniProtKB-EC"/>
</dbReference>
<feature type="domain" description="External alternative NADH-ubiquinone oxidoreductase-like C-terminal" evidence="11">
    <location>
        <begin position="411"/>
        <end position="475"/>
    </location>
</feature>
<dbReference type="Gene3D" id="3.50.50.100">
    <property type="match status" value="1"/>
</dbReference>
<keyword evidence="13" id="KW-1185">Reference proteome</keyword>
<evidence type="ECO:0000256" key="9">
    <source>
        <dbReference type="ARBA" id="ARBA00049010"/>
    </source>
</evidence>
<dbReference type="STRING" id="796925.A0A137NY38"/>
<keyword evidence="4" id="KW-0274">FAD</keyword>
<accession>A0A137NY38</accession>
<comment type="catalytic activity">
    <reaction evidence="8">
        <text>a quinone + NADH + H(+) = a quinol + NAD(+)</text>
        <dbReference type="Rhea" id="RHEA:46160"/>
        <dbReference type="ChEBI" id="CHEBI:15378"/>
        <dbReference type="ChEBI" id="CHEBI:24646"/>
        <dbReference type="ChEBI" id="CHEBI:57540"/>
        <dbReference type="ChEBI" id="CHEBI:57945"/>
        <dbReference type="ChEBI" id="CHEBI:132124"/>
        <dbReference type="EC" id="1.6.5.9"/>
    </reaction>
</comment>
<evidence type="ECO:0000313" key="12">
    <source>
        <dbReference type="EMBL" id="KXN67667.1"/>
    </source>
</evidence>
<dbReference type="PRINTS" id="PR00368">
    <property type="entry name" value="FADPNR"/>
</dbReference>
<dbReference type="GO" id="GO:0005739">
    <property type="term" value="C:mitochondrion"/>
    <property type="evidence" value="ECO:0007669"/>
    <property type="project" value="TreeGrafter"/>
</dbReference>
<evidence type="ECO:0000313" key="13">
    <source>
        <dbReference type="Proteomes" id="UP000070444"/>
    </source>
</evidence>